<dbReference type="PANTHER" id="PTHR43317:SF1">
    <property type="entry name" value="THERMOSPERMINE SYNTHASE ACAULIS5"/>
    <property type="match status" value="1"/>
</dbReference>
<sequence length="782" mass="89044">MMKKTIVFSILALGISSVVGQLLVIRELTISFYGNEFFIGWIFFGWLFWVGMGSVFLNKIIKKEENLSKILIFCHILIAVLLPLEIILSRISRTLISGPTGQIPNLMPSLLYSFFALAPFCLVLGLQFTIFARFWKSSAGKLRLEQILGKSYVFEALGFIVGGLFFGYIFIFINEFLTASILGWLNLITAFLILFLIKKSNIILKSLTIILIIIFIGISIFSKNINSQINQLRFPHQELIESKNSLYGNIAITKTREQYNFYESGTLIGTNKEEFSNEEIAHFSLLFHPNPQKILLIGNGINGTLKEILKHQPNKVFYLELDPTIIEITKKYASSENQNILEDERIKIINADARNFFKKNPNLFDAIIINLPNPSTVLINRFYTEDFFNEIKHHLYPSGIFAIRLTLSPNYFGPEIKNLDASIFNALKNVFPSVLILPEDNHIFIGSLDKIDYDYWPLFSRLVTRKIETNFINKTYLEYRLTNDRVKSLVNALENNQAKINQDQLPISYYYNFIYWVSAFYPNLAKFFQALTNIKFGWIIVFFVVIWILSLSGLWIQSGHGSSRSCGTRAKDPSPESPRWGDSGKRRDNIQIISVFAMAIAGFSLMAMEMIIIFGFQIFYGYLYYKISLIITALMTGMALGGWWGIKKLNKSKIRSLIIIHSLIILFFLAVFFGFYLLFENPPKPSILIEITFLISAGLIGGIVGFEFPIVNKLYLQNKNNTSKQAGVIYGADLIGSCLGASLVSIFILPIFGVFQSLILLGILNFLIIIYFTLHLAKNSSL</sequence>
<feature type="transmembrane region" description="Helical" evidence="4">
    <location>
        <begin position="70"/>
        <end position="91"/>
    </location>
</feature>
<name>A0A2M8KCD9_9BACT</name>
<feature type="transmembrane region" description="Helical" evidence="4">
    <location>
        <begin position="728"/>
        <end position="752"/>
    </location>
</feature>
<evidence type="ECO:0000256" key="3">
    <source>
        <dbReference type="ARBA" id="ARBA00023115"/>
    </source>
</evidence>
<dbReference type="GO" id="GO:0010487">
    <property type="term" value="F:thermospermine synthase activity"/>
    <property type="evidence" value="ECO:0007669"/>
    <property type="project" value="UniProtKB-ARBA"/>
</dbReference>
<evidence type="ECO:0000313" key="9">
    <source>
        <dbReference type="Proteomes" id="UP000231648"/>
    </source>
</evidence>
<comment type="subcellular location">
    <subcellularLocation>
        <location evidence="4">Cell membrane</location>
        <topology evidence="4">Multi-pass membrane protein</topology>
    </subcellularLocation>
</comment>
<proteinExistence type="inferred from homology"/>
<dbReference type="Gene3D" id="3.40.50.150">
    <property type="entry name" value="Vaccinia Virus protein VP39"/>
    <property type="match status" value="1"/>
</dbReference>
<keyword evidence="4" id="KW-0812">Transmembrane</keyword>
<dbReference type="HAMAP" id="MF_00198">
    <property type="entry name" value="Spermidine_synth"/>
    <property type="match status" value="1"/>
</dbReference>
<feature type="transmembrane region" description="Helical" evidence="4">
    <location>
        <begin position="592"/>
        <end position="616"/>
    </location>
</feature>
<keyword evidence="4" id="KW-1133">Transmembrane helix</keyword>
<feature type="transmembrane region" description="Helical" evidence="4">
    <location>
        <begin position="622"/>
        <end position="646"/>
    </location>
</feature>
<keyword evidence="3 4" id="KW-0620">Polyamine biosynthesis</keyword>
<evidence type="ECO:0000256" key="6">
    <source>
        <dbReference type="SAM" id="MobiDB-lite"/>
    </source>
</evidence>
<feature type="binding site" evidence="4">
    <location>
        <begin position="352"/>
        <end position="353"/>
    </location>
    <ligand>
        <name>S-methyl-5'-thioadenosine</name>
        <dbReference type="ChEBI" id="CHEBI:17509"/>
    </ligand>
</feature>
<accession>A0A2M8KCD9</accession>
<feature type="transmembrane region" description="Helical" evidence="4">
    <location>
        <begin position="202"/>
        <end position="221"/>
    </location>
</feature>
<comment type="pathway">
    <text evidence="4">Amine and polyamine biosynthesis; spermidine biosynthesis; spermidine from putrescine: step 1/1.</text>
</comment>
<keyword evidence="2 4" id="KW-0808">Transferase</keyword>
<keyword evidence="4" id="KW-0745">Spermidine biosynthesis</keyword>
<comment type="caution">
    <text evidence="4 5">Lacks conserved residue(s) required for the propagation of feature annotation.</text>
</comment>
<dbReference type="EC" id="2.5.1.16" evidence="4"/>
<dbReference type="InterPro" id="IPR030374">
    <property type="entry name" value="PABS"/>
</dbReference>
<comment type="catalytic activity">
    <reaction evidence="4">
        <text>S-adenosyl 3-(methylsulfanyl)propylamine + putrescine = S-methyl-5'-thioadenosine + spermidine + H(+)</text>
        <dbReference type="Rhea" id="RHEA:12721"/>
        <dbReference type="ChEBI" id="CHEBI:15378"/>
        <dbReference type="ChEBI" id="CHEBI:17509"/>
        <dbReference type="ChEBI" id="CHEBI:57443"/>
        <dbReference type="ChEBI" id="CHEBI:57834"/>
        <dbReference type="ChEBI" id="CHEBI:326268"/>
        <dbReference type="EC" id="2.5.1.16"/>
    </reaction>
</comment>
<evidence type="ECO:0000256" key="4">
    <source>
        <dbReference type="HAMAP-Rule" id="MF_00198"/>
    </source>
</evidence>
<evidence type="ECO:0000256" key="1">
    <source>
        <dbReference type="ARBA" id="ARBA00007867"/>
    </source>
</evidence>
<dbReference type="SUPFAM" id="SSF103473">
    <property type="entry name" value="MFS general substrate transporter"/>
    <property type="match status" value="1"/>
</dbReference>
<dbReference type="UniPathway" id="UPA00248">
    <property type="reaction ID" value="UER00314"/>
</dbReference>
<evidence type="ECO:0000313" key="8">
    <source>
        <dbReference type="EMBL" id="PJE57564.1"/>
    </source>
</evidence>
<keyword evidence="4" id="KW-1003">Cell membrane</keyword>
<dbReference type="AlphaFoldDB" id="A0A2M8KCD9"/>
<comment type="subunit">
    <text evidence="4">Homodimer or homotetramer.</text>
</comment>
<comment type="caution">
    <text evidence="8">The sequence shown here is derived from an EMBL/GenBank/DDBJ whole genome shotgun (WGS) entry which is preliminary data.</text>
</comment>
<dbReference type="InterPro" id="IPR036259">
    <property type="entry name" value="MFS_trans_sf"/>
</dbReference>
<keyword evidence="4" id="KW-0472">Membrane</keyword>
<feature type="transmembrane region" description="Helical" evidence="4">
    <location>
        <begin position="152"/>
        <end position="173"/>
    </location>
</feature>
<feature type="transmembrane region" description="Helical" evidence="4">
    <location>
        <begin position="111"/>
        <end position="131"/>
    </location>
</feature>
<feature type="transmembrane region" description="Helical" evidence="4">
    <location>
        <begin position="758"/>
        <end position="777"/>
    </location>
</feature>
<feature type="binding site" evidence="4">
    <location>
        <position position="320"/>
    </location>
    <ligand>
        <name>S-methyl-5'-thioadenosine</name>
        <dbReference type="ChEBI" id="CHEBI:17509"/>
    </ligand>
</feature>
<dbReference type="InterPro" id="IPR029063">
    <property type="entry name" value="SAM-dependent_MTases_sf"/>
</dbReference>
<dbReference type="Proteomes" id="UP000231648">
    <property type="component" value="Unassembled WGS sequence"/>
</dbReference>
<feature type="transmembrane region" description="Helical" evidence="4">
    <location>
        <begin position="691"/>
        <end position="716"/>
    </location>
</feature>
<evidence type="ECO:0000259" key="7">
    <source>
        <dbReference type="PROSITE" id="PS51006"/>
    </source>
</evidence>
<dbReference type="GO" id="GO:0008295">
    <property type="term" value="P:spermidine biosynthetic process"/>
    <property type="evidence" value="ECO:0007669"/>
    <property type="project" value="UniProtKB-UniRule"/>
</dbReference>
<evidence type="ECO:0000256" key="2">
    <source>
        <dbReference type="ARBA" id="ARBA00022679"/>
    </source>
</evidence>
<dbReference type="SUPFAM" id="SSF53335">
    <property type="entry name" value="S-adenosyl-L-methionine-dependent methyltransferases"/>
    <property type="match status" value="1"/>
</dbReference>
<evidence type="ECO:0000256" key="5">
    <source>
        <dbReference type="PROSITE-ProRule" id="PRU00354"/>
    </source>
</evidence>
<dbReference type="InterPro" id="IPR001045">
    <property type="entry name" value="Spermi_synthase"/>
</dbReference>
<feature type="region of interest" description="Disordered" evidence="6">
    <location>
        <begin position="561"/>
        <end position="585"/>
    </location>
</feature>
<dbReference type="GO" id="GO:0005886">
    <property type="term" value="C:plasma membrane"/>
    <property type="evidence" value="ECO:0007669"/>
    <property type="project" value="UniProtKB-SubCell"/>
</dbReference>
<comment type="caution">
    <text evidence="4">Lacks the conserved Asp active site.</text>
</comment>
<dbReference type="PANTHER" id="PTHR43317">
    <property type="entry name" value="THERMOSPERMINE SYNTHASE ACAULIS5"/>
    <property type="match status" value="1"/>
</dbReference>
<feature type="binding site" evidence="4">
    <location>
        <position position="237"/>
    </location>
    <ligand>
        <name>S-methyl-5'-thioadenosine</name>
        <dbReference type="ChEBI" id="CHEBI:17509"/>
    </ligand>
</feature>
<feature type="transmembrane region" description="Helical" evidence="4">
    <location>
        <begin position="536"/>
        <end position="556"/>
    </location>
</feature>
<feature type="transmembrane region" description="Helical" evidence="4">
    <location>
        <begin position="179"/>
        <end position="197"/>
    </location>
</feature>
<dbReference type="GO" id="GO:0004766">
    <property type="term" value="F:spermidine synthase activity"/>
    <property type="evidence" value="ECO:0007669"/>
    <property type="project" value="UniProtKB-UniRule"/>
</dbReference>
<dbReference type="PROSITE" id="PS51006">
    <property type="entry name" value="PABS_2"/>
    <property type="match status" value="1"/>
</dbReference>
<dbReference type="Pfam" id="PF01564">
    <property type="entry name" value="Spermine_synth"/>
    <property type="match status" value="1"/>
</dbReference>
<organism evidence="8 9">
    <name type="scientific">Candidatus Portnoybacteria bacterium CG10_big_fil_rev_8_21_14_0_10_38_18</name>
    <dbReference type="NCBI Taxonomy" id="1974813"/>
    <lineage>
        <taxon>Bacteria</taxon>
        <taxon>Candidatus Portnoyibacteriota</taxon>
    </lineage>
</organism>
<feature type="domain" description="PABS" evidence="7">
    <location>
        <begin position="215"/>
        <end position="464"/>
    </location>
</feature>
<dbReference type="EMBL" id="PFDX01000013">
    <property type="protein sequence ID" value="PJE57564.1"/>
    <property type="molecule type" value="Genomic_DNA"/>
</dbReference>
<feature type="transmembrane region" description="Helical" evidence="4">
    <location>
        <begin position="36"/>
        <end position="58"/>
    </location>
</feature>
<reference evidence="9" key="1">
    <citation type="submission" date="2017-09" db="EMBL/GenBank/DDBJ databases">
        <title>Depth-based differentiation of microbial function through sediment-hosted aquifers and enrichment of novel symbionts in the deep terrestrial subsurface.</title>
        <authorList>
            <person name="Probst A.J."/>
            <person name="Ladd B."/>
            <person name="Jarett J.K."/>
            <person name="Geller-Mcgrath D.E."/>
            <person name="Sieber C.M.K."/>
            <person name="Emerson J.B."/>
            <person name="Anantharaman K."/>
            <person name="Thomas B.C."/>
            <person name="Malmstrom R."/>
            <person name="Stieglmeier M."/>
            <person name="Klingl A."/>
            <person name="Woyke T."/>
            <person name="Ryan C.M."/>
            <person name="Banfield J.F."/>
        </authorList>
    </citation>
    <scope>NUCLEOTIDE SEQUENCE [LARGE SCALE GENOMIC DNA]</scope>
</reference>
<protein>
    <recommendedName>
        <fullName evidence="4">Polyamine aminopropyltransferase</fullName>
    </recommendedName>
    <alternativeName>
        <fullName evidence="4">Putrescine aminopropyltransferase</fullName>
        <shortName evidence="4">PAPT</shortName>
    </alternativeName>
    <alternativeName>
        <fullName evidence="4">Spermidine synthase</fullName>
        <shortName evidence="4">SPDS</shortName>
        <shortName evidence="4">SPDSY</shortName>
        <ecNumber evidence="4">2.5.1.16</ecNumber>
    </alternativeName>
</protein>
<comment type="function">
    <text evidence="4">Catalyzes the irreversible transfer of a propylamine group from the amino donor S-adenosylmethioninamine (decarboxy-AdoMet) to putrescine (1,4-diaminobutane) to yield spermidine.</text>
</comment>
<dbReference type="CDD" id="cd02440">
    <property type="entry name" value="AdoMet_MTases"/>
    <property type="match status" value="1"/>
</dbReference>
<feature type="transmembrane region" description="Helical" evidence="4">
    <location>
        <begin position="658"/>
        <end position="679"/>
    </location>
</feature>
<comment type="similarity">
    <text evidence="1 4">Belongs to the spermidine/spermine synthase family.</text>
</comment>
<dbReference type="NCBIfam" id="NF037959">
    <property type="entry name" value="MFS_SpdSyn"/>
    <property type="match status" value="1"/>
</dbReference>
<gene>
    <name evidence="4" type="primary">speE</name>
    <name evidence="8" type="ORF">COU82_01265</name>
</gene>